<dbReference type="InterPro" id="IPR003309">
    <property type="entry name" value="SCAN_dom"/>
</dbReference>
<feature type="compositionally biased region" description="Basic and acidic residues" evidence="3">
    <location>
        <begin position="430"/>
        <end position="444"/>
    </location>
</feature>
<name>A0A6A1Q5B0_BALPH</name>
<dbReference type="PANTHER" id="PTHR45935:SF28">
    <property type="entry name" value="SCAN DOMAIN-CONTAINING PROTEIN 3"/>
    <property type="match status" value="1"/>
</dbReference>
<feature type="domain" description="SCAN box" evidence="4">
    <location>
        <begin position="199"/>
        <end position="217"/>
    </location>
</feature>
<sequence>TSESYPEPLHSKMSTKLREHAALTPVVHTREEQEGLRIVKVEEEENHAWEQKPRQLGNVHPYQELFRQCFRQFRYQAAPGPREALSQLRELCQKWLQPEMHSKEQILELLVLEQFLTILPKELQARVWAYHPRSGEEVVTVLENLETEFGDKGQQEQKGLHIVKVEKKHMLGRDLDCLGSVSGSSATRRSLDLTKFELLKPEMHTKEQILELLVMEKSAGQLFQAPWGQQGPVMVKVKLEEDHPRNQGLSLPENQPPAWEIFRQQFRHFCYQDSPGPQEALSRLRELCHQWLRPETHTKEQILELLVLEQFLSILPQELQARLQEHHPESGEEVVTMLENLERKRNYDVVAGNWEQNFLKCEGSERIVGKPSIQQGTELLAKPVRRGRRRRLSACALEQKILLQTVTRKTLDEESSCTRVQPPAVQFKGEGPEPHPSEERDGGVRTENLTLEVKQEPYEETLWCREGSDGHHETNVRDNTLKSCLKVINTGRVEILEK</sequence>
<accession>A0A6A1Q5B0</accession>
<proteinExistence type="predicted"/>
<reference evidence="5 6" key="1">
    <citation type="journal article" date="2019" name="PLoS ONE">
        <title>Genomic analyses reveal an absence of contemporary introgressive admixture between fin whales and blue whales, despite known hybrids.</title>
        <authorList>
            <person name="Westbury M.V."/>
            <person name="Petersen B."/>
            <person name="Lorenzen E.D."/>
        </authorList>
    </citation>
    <scope>NUCLEOTIDE SEQUENCE [LARGE SCALE GENOMIC DNA]</scope>
    <source>
        <strain evidence="5">FinWhale-01</strain>
    </source>
</reference>
<evidence type="ECO:0000256" key="3">
    <source>
        <dbReference type="SAM" id="MobiDB-lite"/>
    </source>
</evidence>
<gene>
    <name evidence="5" type="ORF">E2I00_019785</name>
</gene>
<dbReference type="EMBL" id="SGJD01000931">
    <property type="protein sequence ID" value="KAB0402840.1"/>
    <property type="molecule type" value="Genomic_DNA"/>
</dbReference>
<dbReference type="PANTHER" id="PTHR45935">
    <property type="entry name" value="PROTEIN ZBED8-RELATED"/>
    <property type="match status" value="1"/>
</dbReference>
<dbReference type="FunFam" id="1.10.4020.10:FF:000001">
    <property type="entry name" value="zinc finger protein 263 isoform X1"/>
    <property type="match status" value="2"/>
</dbReference>
<dbReference type="Proteomes" id="UP000437017">
    <property type="component" value="Unassembled WGS sequence"/>
</dbReference>
<keyword evidence="6" id="KW-1185">Reference proteome</keyword>
<feature type="non-terminal residue" evidence="5">
    <location>
        <position position="1"/>
    </location>
</feature>
<dbReference type="SMART" id="SM00431">
    <property type="entry name" value="SCAN"/>
    <property type="match status" value="2"/>
</dbReference>
<feature type="domain" description="SCAN box" evidence="4">
    <location>
        <begin position="263"/>
        <end position="344"/>
    </location>
</feature>
<dbReference type="InterPro" id="IPR050916">
    <property type="entry name" value="SCAN-C2H2_zinc_finger"/>
</dbReference>
<feature type="domain" description="SCAN box" evidence="4">
    <location>
        <begin position="67"/>
        <end position="149"/>
    </location>
</feature>
<dbReference type="InterPro" id="IPR038269">
    <property type="entry name" value="SCAN_sf"/>
</dbReference>
<evidence type="ECO:0000313" key="6">
    <source>
        <dbReference type="Proteomes" id="UP000437017"/>
    </source>
</evidence>
<evidence type="ECO:0000256" key="2">
    <source>
        <dbReference type="PROSITE-ProRule" id="PRU00187"/>
    </source>
</evidence>
<feature type="region of interest" description="Disordered" evidence="3">
    <location>
        <begin position="414"/>
        <end position="445"/>
    </location>
</feature>
<dbReference type="OrthoDB" id="9528168at2759"/>
<keyword evidence="1 2" id="KW-0539">Nucleus</keyword>
<dbReference type="SUPFAM" id="SSF47353">
    <property type="entry name" value="Retrovirus capsid dimerization domain-like"/>
    <property type="match status" value="2"/>
</dbReference>
<dbReference type="PROSITE" id="PS50804">
    <property type="entry name" value="SCAN_BOX"/>
    <property type="match status" value="3"/>
</dbReference>
<evidence type="ECO:0000259" key="4">
    <source>
        <dbReference type="PROSITE" id="PS50804"/>
    </source>
</evidence>
<organism evidence="5 6">
    <name type="scientific">Balaenoptera physalus</name>
    <name type="common">Fin whale</name>
    <name type="synonym">Balaena physalus</name>
    <dbReference type="NCBI Taxonomy" id="9770"/>
    <lineage>
        <taxon>Eukaryota</taxon>
        <taxon>Metazoa</taxon>
        <taxon>Chordata</taxon>
        <taxon>Craniata</taxon>
        <taxon>Vertebrata</taxon>
        <taxon>Euteleostomi</taxon>
        <taxon>Mammalia</taxon>
        <taxon>Eutheria</taxon>
        <taxon>Laurasiatheria</taxon>
        <taxon>Artiodactyla</taxon>
        <taxon>Whippomorpha</taxon>
        <taxon>Cetacea</taxon>
        <taxon>Mysticeti</taxon>
        <taxon>Balaenopteridae</taxon>
        <taxon>Balaenoptera</taxon>
    </lineage>
</organism>
<evidence type="ECO:0000313" key="5">
    <source>
        <dbReference type="EMBL" id="KAB0402840.1"/>
    </source>
</evidence>
<comment type="caution">
    <text evidence="5">The sequence shown here is derived from an EMBL/GenBank/DDBJ whole genome shotgun (WGS) entry which is preliminary data.</text>
</comment>
<dbReference type="GO" id="GO:0005634">
    <property type="term" value="C:nucleus"/>
    <property type="evidence" value="ECO:0007669"/>
    <property type="project" value="UniProtKB-SubCell"/>
</dbReference>
<dbReference type="Pfam" id="PF02023">
    <property type="entry name" value="SCAN"/>
    <property type="match status" value="2"/>
</dbReference>
<dbReference type="Gene3D" id="1.10.4020.10">
    <property type="entry name" value="DNA breaking-rejoining enzymes"/>
    <property type="match status" value="2"/>
</dbReference>
<evidence type="ECO:0000256" key="1">
    <source>
        <dbReference type="ARBA" id="ARBA00023242"/>
    </source>
</evidence>
<protein>
    <recommendedName>
        <fullName evidence="4">SCAN box domain-containing protein</fullName>
    </recommendedName>
</protein>
<comment type="subcellular location">
    <subcellularLocation>
        <location evidence="2">Nucleus</location>
    </subcellularLocation>
</comment>
<dbReference type="CDD" id="cd07936">
    <property type="entry name" value="SCAN"/>
    <property type="match status" value="2"/>
</dbReference>
<dbReference type="AlphaFoldDB" id="A0A6A1Q5B0"/>